<keyword evidence="8" id="KW-0808">Transferase</keyword>
<evidence type="ECO:0000256" key="6">
    <source>
        <dbReference type="ARBA" id="ARBA00012483"/>
    </source>
</evidence>
<dbReference type="SUPFAM" id="SSF57850">
    <property type="entry name" value="RING/U-box"/>
    <property type="match status" value="1"/>
</dbReference>
<sequence>MFPSDIARWALGGRDPEEDNAEAPSSSAPLTEEDMRARRMARLAALERQGSSTADSMEVDPKKDDAMEVDSPSSKPVSSTVKISSSNNNAASSNTTLSEPATKKQATKLSPAEKLLRKKNQILRKVLLLSLTDDTSSGVVLNLEPNPTSPLKGDWDQSHIAEILATRLSYEKIDLRLDMARGGGGNELVGYLNGCYRRCWGEWKERMERKKGVDGEEELEGILVEMRGQIVSYTASSLMMPDLFDQGSDSTLQLAKALTTTATDPTNSVTFDVNGKNSSFYYAICEELYSQDVEAFERVISEVVGFITSSLARCETIFDEVTYSEESPLGGNALFLTAALRELCTHKKATIALTKMQKFLLPAPDTPEASARIAPVTPQPPPGATEQQIQLFRMMQRMSNSSRSGYLHRSGPGIEKQTILGMVLRQGVPDSHPSVSSSFSNAATRTKKDVNKSVEGYRRQLENYQNKCNELIKQLLIAGEDARKVVIQWFTDSLLVNVNAGGARPDRNKVSSTEFLLNLSVILLKLCEPMMNDASGKKSLLVTPGFVNSPKDHGGVYNLTGDDHLPRLGENIDTSKEYNPDNKFIPMCFFFCSRALALSIVHEASAFENINFHARRTAWTIQQQNGDVRSDPRLNQILGMQYAREIHIMSPSYIKDIFSFYNMAAGVLLRIEKDELKAMPEHIVYDYCSVLDYGAEFTPTMLSGIDFGNIFRLTVTLLSKDYASVRYCLLSSLNCIEKLFLILFYFQLVRNYNLRAKLGDVLHDIFLPGGDDRSDVPSSVSCDPQNGGPYLTTDKLAVETLAPSLLLLYGEVEHTGTYEKNGHRTKIARLLKFLWESPQHKPAFKRITDDMTSFRMFANGIVNEINDQFVMVMERLPAIRTVQLQMSNQQEWAALSEEEREQITNRHEENEQQVKRVLPLCNSVMKMLGWLNTDDDIRDMFLSPEMCPRLANMLLHVLNKFIGARGMDLKVENPESYNFRPKDMLQDVCVVFASFAAAEEFQLECAKSGYYTPDLLNKAVKTCRKLNLLVGESMELLALLETKVAQASQQLAGEEGLYEDAPDEFMDPLLSEFMTDPVLLKTSGNIVDRKTITQYLLNNSTDPFNRKELTMDDVVPATELKEKIDAWLKEKKDAMMQS</sequence>
<evidence type="ECO:0000256" key="10">
    <source>
        <dbReference type="ARBA" id="ARBA00023242"/>
    </source>
</evidence>
<comment type="caution">
    <text evidence="14">The sequence shown here is derived from an EMBL/GenBank/DDBJ whole genome shotgun (WGS) entry which is preliminary data.</text>
</comment>
<comment type="catalytic activity">
    <reaction evidence="1">
        <text>S-ubiquitinyl-[E2 ubiquitin-conjugating enzyme]-L-cysteine + [acceptor protein]-L-lysine = [E2 ubiquitin-conjugating enzyme]-L-cysteine + N(6)-ubiquitinyl-[acceptor protein]-L-lysine.</text>
        <dbReference type="EC" id="2.3.2.27"/>
    </reaction>
</comment>
<evidence type="ECO:0000256" key="9">
    <source>
        <dbReference type="ARBA" id="ARBA00022786"/>
    </source>
</evidence>
<reference evidence="14 15" key="1">
    <citation type="submission" date="2024-10" db="EMBL/GenBank/DDBJ databases">
        <title>Updated reference genomes for cyclostephanoid diatoms.</title>
        <authorList>
            <person name="Roberts W.R."/>
            <person name="Alverson A.J."/>
        </authorList>
    </citation>
    <scope>NUCLEOTIDE SEQUENCE [LARGE SCALE GENOMIC DNA]</scope>
    <source>
        <strain evidence="14 15">AJA010-31</strain>
    </source>
</reference>
<comment type="similarity">
    <text evidence="5">Belongs to the ubiquitin conjugation factor E4 family.</text>
</comment>
<dbReference type="PANTHER" id="PTHR13931:SF2">
    <property type="entry name" value="UBIQUITIN CONJUGATION FACTOR E4 B"/>
    <property type="match status" value="1"/>
</dbReference>
<evidence type="ECO:0000256" key="8">
    <source>
        <dbReference type="ARBA" id="ARBA00022679"/>
    </source>
</evidence>
<evidence type="ECO:0000259" key="13">
    <source>
        <dbReference type="PROSITE" id="PS51698"/>
    </source>
</evidence>
<dbReference type="EC" id="2.3.2.27" evidence="6"/>
<dbReference type="Proteomes" id="UP001530400">
    <property type="component" value="Unassembled WGS sequence"/>
</dbReference>
<protein>
    <recommendedName>
        <fullName evidence="6">RING-type E3 ubiquitin transferase</fullName>
        <ecNumber evidence="6">2.3.2.27</ecNumber>
    </recommendedName>
</protein>
<dbReference type="GO" id="GO:0005737">
    <property type="term" value="C:cytoplasm"/>
    <property type="evidence" value="ECO:0007669"/>
    <property type="project" value="UniProtKB-SubCell"/>
</dbReference>
<dbReference type="Gene3D" id="3.30.40.10">
    <property type="entry name" value="Zinc/RING finger domain, C3HC4 (zinc finger)"/>
    <property type="match status" value="1"/>
</dbReference>
<evidence type="ECO:0000256" key="2">
    <source>
        <dbReference type="ARBA" id="ARBA00004123"/>
    </source>
</evidence>
<dbReference type="InterPro" id="IPR045132">
    <property type="entry name" value="UBE4"/>
</dbReference>
<dbReference type="GO" id="GO:0061630">
    <property type="term" value="F:ubiquitin protein ligase activity"/>
    <property type="evidence" value="ECO:0007669"/>
    <property type="project" value="UniProtKB-EC"/>
</dbReference>
<dbReference type="PANTHER" id="PTHR13931">
    <property type="entry name" value="UBIQUITINATION FACTOR E4"/>
    <property type="match status" value="1"/>
</dbReference>
<dbReference type="InterPro" id="IPR003613">
    <property type="entry name" value="Ubox_domain"/>
</dbReference>
<evidence type="ECO:0000256" key="11">
    <source>
        <dbReference type="SAM" id="Coils"/>
    </source>
</evidence>
<evidence type="ECO:0000256" key="4">
    <source>
        <dbReference type="ARBA" id="ARBA00004906"/>
    </source>
</evidence>
<dbReference type="GO" id="GO:0005634">
    <property type="term" value="C:nucleus"/>
    <property type="evidence" value="ECO:0007669"/>
    <property type="project" value="UniProtKB-SubCell"/>
</dbReference>
<keyword evidence="7" id="KW-0963">Cytoplasm</keyword>
<feature type="coiled-coil region" evidence="11">
    <location>
        <begin position="447"/>
        <end position="481"/>
    </location>
</feature>
<evidence type="ECO:0000313" key="15">
    <source>
        <dbReference type="Proteomes" id="UP001530400"/>
    </source>
</evidence>
<dbReference type="AlphaFoldDB" id="A0ABD3MX42"/>
<feature type="region of interest" description="Disordered" evidence="12">
    <location>
        <begin position="1"/>
        <end position="112"/>
    </location>
</feature>
<comment type="pathway">
    <text evidence="4">Protein modification; protein ubiquitination.</text>
</comment>
<dbReference type="InterPro" id="IPR019474">
    <property type="entry name" value="Ub_conjug_fac_E4_core"/>
</dbReference>
<dbReference type="Pfam" id="PF10408">
    <property type="entry name" value="Ufd2P_core"/>
    <property type="match status" value="1"/>
</dbReference>
<keyword evidence="15" id="KW-1185">Reference proteome</keyword>
<dbReference type="FunFam" id="3.30.40.10:FF:000055">
    <property type="entry name" value="Ubiquitin conjugation factor e4 a"/>
    <property type="match status" value="1"/>
</dbReference>
<evidence type="ECO:0000313" key="14">
    <source>
        <dbReference type="EMBL" id="KAL3768267.1"/>
    </source>
</evidence>
<accession>A0ABD3MX42</accession>
<feature type="compositionally biased region" description="Low complexity" evidence="12">
    <location>
        <begin position="71"/>
        <end position="94"/>
    </location>
</feature>
<feature type="domain" description="U-box" evidence="13">
    <location>
        <begin position="1060"/>
        <end position="1134"/>
    </location>
</feature>
<dbReference type="Pfam" id="PF04564">
    <property type="entry name" value="U-box"/>
    <property type="match status" value="1"/>
</dbReference>
<evidence type="ECO:0000256" key="1">
    <source>
        <dbReference type="ARBA" id="ARBA00000900"/>
    </source>
</evidence>
<dbReference type="EMBL" id="JALLPJ020001350">
    <property type="protein sequence ID" value="KAL3768267.1"/>
    <property type="molecule type" value="Genomic_DNA"/>
</dbReference>
<keyword evidence="9" id="KW-0833">Ubl conjugation pathway</keyword>
<dbReference type="InterPro" id="IPR013083">
    <property type="entry name" value="Znf_RING/FYVE/PHD"/>
</dbReference>
<gene>
    <name evidence="14" type="ORF">ACHAWO_012377</name>
</gene>
<keyword evidence="11" id="KW-0175">Coiled coil</keyword>
<evidence type="ECO:0000256" key="5">
    <source>
        <dbReference type="ARBA" id="ARBA00007434"/>
    </source>
</evidence>
<name>A0ABD3MX42_9STRA</name>
<evidence type="ECO:0000256" key="3">
    <source>
        <dbReference type="ARBA" id="ARBA00004496"/>
    </source>
</evidence>
<dbReference type="SMART" id="SM00504">
    <property type="entry name" value="Ubox"/>
    <property type="match status" value="1"/>
</dbReference>
<dbReference type="PROSITE" id="PS51698">
    <property type="entry name" value="U_BOX"/>
    <property type="match status" value="1"/>
</dbReference>
<evidence type="ECO:0000256" key="12">
    <source>
        <dbReference type="SAM" id="MobiDB-lite"/>
    </source>
</evidence>
<proteinExistence type="inferred from homology"/>
<keyword evidence="10" id="KW-0539">Nucleus</keyword>
<comment type="subcellular location">
    <subcellularLocation>
        <location evidence="3">Cytoplasm</location>
    </subcellularLocation>
    <subcellularLocation>
        <location evidence="2">Nucleus</location>
    </subcellularLocation>
</comment>
<organism evidence="14 15">
    <name type="scientific">Cyclotella atomus</name>
    <dbReference type="NCBI Taxonomy" id="382360"/>
    <lineage>
        <taxon>Eukaryota</taxon>
        <taxon>Sar</taxon>
        <taxon>Stramenopiles</taxon>
        <taxon>Ochrophyta</taxon>
        <taxon>Bacillariophyta</taxon>
        <taxon>Coscinodiscophyceae</taxon>
        <taxon>Thalassiosirophycidae</taxon>
        <taxon>Stephanodiscales</taxon>
        <taxon>Stephanodiscaceae</taxon>
        <taxon>Cyclotella</taxon>
    </lineage>
</organism>
<evidence type="ECO:0000256" key="7">
    <source>
        <dbReference type="ARBA" id="ARBA00022490"/>
    </source>
</evidence>